<gene>
    <name evidence="4" type="ORF">ACIGXA_30375</name>
</gene>
<evidence type="ECO:0000313" key="5">
    <source>
        <dbReference type="Proteomes" id="UP001614394"/>
    </source>
</evidence>
<feature type="domain" description="DUF2786" evidence="2">
    <location>
        <begin position="206"/>
        <end position="243"/>
    </location>
</feature>
<accession>A0ABW8CEG7</accession>
<comment type="caution">
    <text evidence="4">The sequence shown here is derived from an EMBL/GenBank/DDBJ whole genome shotgun (WGS) entry which is preliminary data.</text>
</comment>
<feature type="compositionally biased region" description="Gly residues" evidence="1">
    <location>
        <begin position="331"/>
        <end position="343"/>
    </location>
</feature>
<keyword evidence="5" id="KW-1185">Reference proteome</keyword>
<protein>
    <submittedName>
        <fullName evidence="4">DUF2786 domain-containing protein</fullName>
    </submittedName>
</protein>
<dbReference type="InterPro" id="IPR055592">
    <property type="entry name" value="DUF7168"/>
</dbReference>
<dbReference type="InterPro" id="IPR024498">
    <property type="entry name" value="DUF2786"/>
</dbReference>
<dbReference type="EMBL" id="JBITYG010000010">
    <property type="protein sequence ID" value="MFI9104830.1"/>
    <property type="molecule type" value="Genomic_DNA"/>
</dbReference>
<feature type="compositionally biased region" description="Basic residues" evidence="1">
    <location>
        <begin position="349"/>
        <end position="358"/>
    </location>
</feature>
<dbReference type="Proteomes" id="UP001614394">
    <property type="component" value="Unassembled WGS sequence"/>
</dbReference>
<dbReference type="RefSeq" id="WP_399655687.1">
    <property type="nucleotide sequence ID" value="NZ_JBITYG010000010.1"/>
</dbReference>
<dbReference type="Pfam" id="PF23771">
    <property type="entry name" value="DUF7168"/>
    <property type="match status" value="1"/>
</dbReference>
<sequence length="447" mass="45988">MGELKGEAADVADVAENDVEDVIERAYLRALNAADADAEDAVDLSASALAAAGGSGTDASGRAASGAASAANDALLALTDRLVRSCWTGGWQPADVVRIARRRLTDAHARLAADLITAEARTAPAAAASKDPRWAAQLAELAAAGPWNGDGTLLAAHGRRERLDRFSAAVSVLELLRLLGRLPRITPVAAPTAAGAAAHRHAAPLLGRIRALLAKAESTDFPEEAEALSSKAQQLMARHSIDEALIASDAGAAGSDGPGACRIGIDQPYEGAKALLLDAVAAANRCQAVWAGDFGFSTVVGFEPDLEAVELLYTSLLVQADAAMLRTPQAGTGGGGGTGGGAKGAAKGRNGKARHGGSRSKDFRQSFLIAYAGRIRERLADATEQATHAPDLPAERLLPALAARDVAVRDTTTRMFPTTTSHRLKGRDHEGWTHGTAAADRAVLGGP</sequence>
<name>A0ABW8CEG7_9ACTN</name>
<reference evidence="4 5" key="1">
    <citation type="submission" date="2024-10" db="EMBL/GenBank/DDBJ databases">
        <title>The Natural Products Discovery Center: Release of the First 8490 Sequenced Strains for Exploring Actinobacteria Biosynthetic Diversity.</title>
        <authorList>
            <person name="Kalkreuter E."/>
            <person name="Kautsar S.A."/>
            <person name="Yang D."/>
            <person name="Bader C.D."/>
            <person name="Teijaro C.N."/>
            <person name="Fluegel L."/>
            <person name="Davis C.M."/>
            <person name="Simpson J.R."/>
            <person name="Lauterbach L."/>
            <person name="Steele A.D."/>
            <person name="Gui C."/>
            <person name="Meng S."/>
            <person name="Li G."/>
            <person name="Viehrig K."/>
            <person name="Ye F."/>
            <person name="Su P."/>
            <person name="Kiefer A.F."/>
            <person name="Nichols A."/>
            <person name="Cepeda A.J."/>
            <person name="Yan W."/>
            <person name="Fan B."/>
            <person name="Jiang Y."/>
            <person name="Adhikari A."/>
            <person name="Zheng C.-J."/>
            <person name="Schuster L."/>
            <person name="Cowan T.M."/>
            <person name="Smanski M.J."/>
            <person name="Chevrette M.G."/>
            <person name="De Carvalho L.P.S."/>
            <person name="Shen B."/>
        </authorList>
    </citation>
    <scope>NUCLEOTIDE SEQUENCE [LARGE SCALE GENOMIC DNA]</scope>
    <source>
        <strain evidence="4 5">NPDC053399</strain>
    </source>
</reference>
<proteinExistence type="predicted"/>
<feature type="domain" description="DUF7168" evidence="3">
    <location>
        <begin position="274"/>
        <end position="389"/>
    </location>
</feature>
<evidence type="ECO:0000259" key="3">
    <source>
        <dbReference type="Pfam" id="PF23771"/>
    </source>
</evidence>
<evidence type="ECO:0000256" key="1">
    <source>
        <dbReference type="SAM" id="MobiDB-lite"/>
    </source>
</evidence>
<feature type="region of interest" description="Disordered" evidence="1">
    <location>
        <begin position="329"/>
        <end position="359"/>
    </location>
</feature>
<organism evidence="4 5">
    <name type="scientific">Streptomyces fildesensis</name>
    <dbReference type="NCBI Taxonomy" id="375757"/>
    <lineage>
        <taxon>Bacteria</taxon>
        <taxon>Bacillati</taxon>
        <taxon>Actinomycetota</taxon>
        <taxon>Actinomycetes</taxon>
        <taxon>Kitasatosporales</taxon>
        <taxon>Streptomycetaceae</taxon>
        <taxon>Streptomyces</taxon>
    </lineage>
</organism>
<evidence type="ECO:0000313" key="4">
    <source>
        <dbReference type="EMBL" id="MFI9104830.1"/>
    </source>
</evidence>
<dbReference type="Pfam" id="PF10979">
    <property type="entry name" value="DUF2786"/>
    <property type="match status" value="1"/>
</dbReference>
<evidence type="ECO:0000259" key="2">
    <source>
        <dbReference type="Pfam" id="PF10979"/>
    </source>
</evidence>